<keyword evidence="4" id="KW-0808">Transferase</keyword>
<dbReference type="InterPro" id="IPR000653">
    <property type="entry name" value="DegT/StrS_aminotransferase"/>
</dbReference>
<protein>
    <submittedName>
        <fullName evidence="4">Aminotransferase class V-fold PLP-dependent enzyme</fullName>
    </submittedName>
</protein>
<evidence type="ECO:0000313" key="5">
    <source>
        <dbReference type="Proteomes" id="UP000067422"/>
    </source>
</evidence>
<proteinExistence type="inferred from homology"/>
<dbReference type="SUPFAM" id="SSF53383">
    <property type="entry name" value="PLP-dependent transferases"/>
    <property type="match status" value="1"/>
</dbReference>
<dbReference type="InterPro" id="IPR015424">
    <property type="entry name" value="PyrdxlP-dep_Trfase"/>
</dbReference>
<evidence type="ECO:0000256" key="1">
    <source>
        <dbReference type="ARBA" id="ARBA00022898"/>
    </source>
</evidence>
<keyword evidence="5" id="KW-1185">Reference proteome</keyword>
<sequence>MVNFLDLKTLNDEYKQELKEACNRVIDSGWYILGSETESFESEFAKFCGVKHCIGVANGLDALTLTLKAWRELGKIKDGDEVIVPANTYIASVLAITEARLTPVFVEPDEKTHNICPLAIEAAITDKTKVILPVHLYGQLADMPVILDIAKKYDLLVLEDSAQSHGASLEDTRSGAFGDASGFSFYPGKNLGALGDGGAITTNDDTLADTLKALRNYGSHVKYQNIYPGQNSRLDEIQAAMLRVKLKYLEKQTQARRNLAEFYLSNMTNPLIELPLIDEPESHVWHLFVIRTKYRDELVAHLADNGIQTQVHYPIAPHKQQAYKQYNHLVLPITEKLQTEVLSLPMSPCLTDEEKALVVDAINSFQID</sequence>
<gene>
    <name evidence="4" type="ORF">AL538_10605</name>
</gene>
<keyword evidence="1 3" id="KW-0663">Pyridoxal phosphate</keyword>
<accession>A0ABN4L179</accession>
<evidence type="ECO:0000256" key="3">
    <source>
        <dbReference type="RuleBase" id="RU004508"/>
    </source>
</evidence>
<evidence type="ECO:0000313" key="4">
    <source>
        <dbReference type="EMBL" id="AMF98120.1"/>
    </source>
</evidence>
<name>A0ABN4L179_VIBHA</name>
<dbReference type="GO" id="GO:0008483">
    <property type="term" value="F:transaminase activity"/>
    <property type="evidence" value="ECO:0007669"/>
    <property type="project" value="UniProtKB-KW"/>
</dbReference>
<dbReference type="Pfam" id="PF01041">
    <property type="entry name" value="DegT_DnrJ_EryC1"/>
    <property type="match status" value="1"/>
</dbReference>
<dbReference type="Gene3D" id="3.90.1150.10">
    <property type="entry name" value="Aspartate Aminotransferase, domain 1"/>
    <property type="match status" value="1"/>
</dbReference>
<dbReference type="PANTHER" id="PTHR30244">
    <property type="entry name" value="TRANSAMINASE"/>
    <property type="match status" value="1"/>
</dbReference>
<dbReference type="InterPro" id="IPR015422">
    <property type="entry name" value="PyrdxlP-dep_Trfase_small"/>
</dbReference>
<organism evidence="4 5">
    <name type="scientific">Vibrio harveyi</name>
    <name type="common">Beneckea harveyi</name>
    <dbReference type="NCBI Taxonomy" id="669"/>
    <lineage>
        <taxon>Bacteria</taxon>
        <taxon>Pseudomonadati</taxon>
        <taxon>Pseudomonadota</taxon>
        <taxon>Gammaproteobacteria</taxon>
        <taxon>Vibrionales</taxon>
        <taxon>Vibrionaceae</taxon>
        <taxon>Vibrio</taxon>
    </lineage>
</organism>
<dbReference type="PIRSF" id="PIRSF000390">
    <property type="entry name" value="PLP_StrS"/>
    <property type="match status" value="1"/>
</dbReference>
<dbReference type="InterPro" id="IPR015421">
    <property type="entry name" value="PyrdxlP-dep_Trfase_major"/>
</dbReference>
<dbReference type="CDD" id="cd00616">
    <property type="entry name" value="AHBA_syn"/>
    <property type="match status" value="1"/>
</dbReference>
<dbReference type="Gene3D" id="3.40.640.10">
    <property type="entry name" value="Type I PLP-dependent aspartate aminotransferase-like (Major domain)"/>
    <property type="match status" value="1"/>
</dbReference>
<dbReference type="RefSeq" id="WP_009698943.1">
    <property type="nucleotide sequence ID" value="NZ_BGNF01000033.1"/>
</dbReference>
<keyword evidence="4" id="KW-0032">Aminotransferase</keyword>
<evidence type="ECO:0000256" key="2">
    <source>
        <dbReference type="ARBA" id="ARBA00037999"/>
    </source>
</evidence>
<dbReference type="Proteomes" id="UP000067422">
    <property type="component" value="Chromosome 1"/>
</dbReference>
<dbReference type="EMBL" id="CP014038">
    <property type="protein sequence ID" value="AMF98120.1"/>
    <property type="molecule type" value="Genomic_DNA"/>
</dbReference>
<dbReference type="PANTHER" id="PTHR30244:SF36">
    <property type="entry name" value="3-OXO-GLUCOSE-6-PHOSPHATE:GLUTAMATE AMINOTRANSFERASE"/>
    <property type="match status" value="1"/>
</dbReference>
<reference evidence="4" key="1">
    <citation type="submission" date="2018-01" db="EMBL/GenBank/DDBJ databases">
        <title>FDA dAtabase for Regulatory Grade micrObial Sequences (FDA-ARGOS): Supporting development and validation of Infectious Disease Dx tests.</title>
        <authorList>
            <person name="Hoffmann M."/>
            <person name="Allard M."/>
            <person name="Evans P."/>
            <person name="Brown E."/>
            <person name="Tallon L."/>
            <person name="Sadzewicz L."/>
            <person name="Sengamalay N."/>
            <person name="Ott S."/>
            <person name="Godinez A."/>
            <person name="Nagaraj S."/>
            <person name="Vyas G."/>
            <person name="Aluvathingal J."/>
            <person name="Nadendla S."/>
            <person name="Geyer C."/>
            <person name="Sichtig H."/>
        </authorList>
    </citation>
    <scope>NUCLEOTIDE SEQUENCE</scope>
    <source>
        <strain evidence="4">FDAARGOS_107</strain>
    </source>
</reference>
<comment type="similarity">
    <text evidence="2 3">Belongs to the DegT/DnrJ/EryC1 family.</text>
</comment>
<dbReference type="GeneID" id="83583169"/>